<gene>
    <name evidence="1" type="ORF">GCM10010423_37640</name>
</gene>
<name>A0ABP6B4A4_9ACTN</name>
<protein>
    <submittedName>
        <fullName evidence="1">Uncharacterized protein</fullName>
    </submittedName>
</protein>
<accession>A0ABP6B4A4</accession>
<keyword evidence="2" id="KW-1185">Reference proteome</keyword>
<sequence>MADFLVNTTKAGDQFQPAVDGLFGTQYLELWSDESDFVIKGQFLDADGDKLGDEIAVTTQPAQGPGVRPLWPSVLSAGFNGQFAVWLETPFGTPPPTPSVKLQRFAEGRLAGPQTLVTTDADPQVRPSLTFMVDGGVLVTWASRRADQRVRARRYRPDGSPATPEFTVSTTEGFHEKPAASVLVGGDVVVAWSTDPSSIGGGRLTLRFFDFEGNALTDEIQPNVGGFTGVNALTLLDTGRFVAAHIERVQDSDLGRPQSTVAVSVFDADGTELFDVTAGTPVGFTRMSPAVSPLPGGRFLMTWIEQSADTFDTVPTVMAKVCSDSQGSLGDKVQVSTAAAGRRFHTCAATAFGDGQESALVTWADDSGLDGDTGIGVRARTYHVNGPGVLVDAS</sequence>
<reference evidence="2" key="1">
    <citation type="journal article" date="2019" name="Int. J. Syst. Evol. Microbiol.">
        <title>The Global Catalogue of Microorganisms (GCM) 10K type strain sequencing project: providing services to taxonomists for standard genome sequencing and annotation.</title>
        <authorList>
            <consortium name="The Broad Institute Genomics Platform"/>
            <consortium name="The Broad Institute Genome Sequencing Center for Infectious Disease"/>
            <person name="Wu L."/>
            <person name="Ma J."/>
        </authorList>
    </citation>
    <scope>NUCLEOTIDE SEQUENCE [LARGE SCALE GENOMIC DNA]</scope>
    <source>
        <strain evidence="2">JCM 6924</strain>
    </source>
</reference>
<dbReference type="Proteomes" id="UP001501095">
    <property type="component" value="Unassembled WGS sequence"/>
</dbReference>
<organism evidence="1 2">
    <name type="scientific">Streptomyces levis</name>
    <dbReference type="NCBI Taxonomy" id="285566"/>
    <lineage>
        <taxon>Bacteria</taxon>
        <taxon>Bacillati</taxon>
        <taxon>Actinomycetota</taxon>
        <taxon>Actinomycetes</taxon>
        <taxon>Kitasatosporales</taxon>
        <taxon>Streptomycetaceae</taxon>
        <taxon>Streptomyces</taxon>
    </lineage>
</organism>
<dbReference type="RefSeq" id="WP_344538143.1">
    <property type="nucleotide sequence ID" value="NZ_BAAATM010000012.1"/>
</dbReference>
<evidence type="ECO:0000313" key="1">
    <source>
        <dbReference type="EMBL" id="GAA2536858.1"/>
    </source>
</evidence>
<proteinExistence type="predicted"/>
<evidence type="ECO:0000313" key="2">
    <source>
        <dbReference type="Proteomes" id="UP001501095"/>
    </source>
</evidence>
<dbReference type="SUPFAM" id="SSF82171">
    <property type="entry name" value="DPP6 N-terminal domain-like"/>
    <property type="match status" value="1"/>
</dbReference>
<comment type="caution">
    <text evidence="1">The sequence shown here is derived from an EMBL/GenBank/DDBJ whole genome shotgun (WGS) entry which is preliminary data.</text>
</comment>
<dbReference type="EMBL" id="BAAATM010000012">
    <property type="protein sequence ID" value="GAA2536858.1"/>
    <property type="molecule type" value="Genomic_DNA"/>
</dbReference>